<comment type="caution">
    <text evidence="1">The sequence shown here is derived from an EMBL/GenBank/DDBJ whole genome shotgun (WGS) entry which is preliminary data.</text>
</comment>
<organism evidence="1 2">
    <name type="scientific">Sporanaerobium hydrogeniformans</name>
    <dbReference type="NCBI Taxonomy" id="3072179"/>
    <lineage>
        <taxon>Bacteria</taxon>
        <taxon>Bacillati</taxon>
        <taxon>Bacillota</taxon>
        <taxon>Clostridia</taxon>
        <taxon>Lachnospirales</taxon>
        <taxon>Lachnospiraceae</taxon>
        <taxon>Sporanaerobium</taxon>
    </lineage>
</organism>
<evidence type="ECO:0000313" key="2">
    <source>
        <dbReference type="Proteomes" id="UP000224460"/>
    </source>
</evidence>
<keyword evidence="2" id="KW-1185">Reference proteome</keyword>
<gene>
    <name evidence="1" type="ORF">CS063_12570</name>
</gene>
<name>A0AC61D9T1_9FIRM</name>
<accession>A0AC61D9T1</accession>
<protein>
    <submittedName>
        <fullName evidence="1">RNA-binding protein</fullName>
    </submittedName>
</protein>
<evidence type="ECO:0000313" key="1">
    <source>
        <dbReference type="EMBL" id="PHV69975.1"/>
    </source>
</evidence>
<sequence length="275" mass="31418">MIQIGKWHQLKVVKKTVQGLYLGNKKEEVLLPQSQIGETAQVGDELNVFVYRDSQDRKIATLNKPKLEIGELASLEVVSINHIGAFLDWGLERDLFLPYKEQVGMIHKGEVHLVGMYVDKSDRLCATMKVYDLLQTDSPYKVNDEVKGIVYAIKEEIGIFIAVDYKYHGLIPSKEIYGKVKVGDHITLRVSRVQSDGKLELSFRKQAYLQIEEDAKKIMEELDKHNGVLRIHDKSSPEEIKAILHISKAAFKRATGRLMKEGVLEIKEDCIKRSW</sequence>
<dbReference type="EMBL" id="PEDL01000015">
    <property type="protein sequence ID" value="PHV69975.1"/>
    <property type="molecule type" value="Genomic_DNA"/>
</dbReference>
<dbReference type="Proteomes" id="UP000224460">
    <property type="component" value="Unassembled WGS sequence"/>
</dbReference>
<reference evidence="1" key="1">
    <citation type="submission" date="2017-10" db="EMBL/GenBank/DDBJ databases">
        <title>Genome sequence of cellulolytic Lachnospiraceae bacterium XHS1971 isolated from hotspring sediment.</title>
        <authorList>
            <person name="Vasudevan G."/>
            <person name="Joshi A.J."/>
            <person name="Hivarkar S."/>
            <person name="Lanjekar V.B."/>
            <person name="Dhakephalkar P.K."/>
            <person name="Dagar S."/>
        </authorList>
    </citation>
    <scope>NUCLEOTIDE SEQUENCE</scope>
    <source>
        <strain evidence="1">XHS1971</strain>
    </source>
</reference>
<proteinExistence type="predicted"/>